<gene>
    <name evidence="1" type="ORF">STAS_03252</name>
</gene>
<dbReference type="AlphaFoldDB" id="A0A5A7P4J5"/>
<dbReference type="Proteomes" id="UP000325081">
    <property type="component" value="Unassembled WGS sequence"/>
</dbReference>
<name>A0A5A7P4J5_STRAF</name>
<organism evidence="1 2">
    <name type="scientific">Striga asiatica</name>
    <name type="common">Asiatic witchweed</name>
    <name type="synonym">Buchnera asiatica</name>
    <dbReference type="NCBI Taxonomy" id="4170"/>
    <lineage>
        <taxon>Eukaryota</taxon>
        <taxon>Viridiplantae</taxon>
        <taxon>Streptophyta</taxon>
        <taxon>Embryophyta</taxon>
        <taxon>Tracheophyta</taxon>
        <taxon>Spermatophyta</taxon>
        <taxon>Magnoliopsida</taxon>
        <taxon>eudicotyledons</taxon>
        <taxon>Gunneridae</taxon>
        <taxon>Pentapetalae</taxon>
        <taxon>asterids</taxon>
        <taxon>lamiids</taxon>
        <taxon>Lamiales</taxon>
        <taxon>Orobanchaceae</taxon>
        <taxon>Buchnereae</taxon>
        <taxon>Striga</taxon>
    </lineage>
</organism>
<evidence type="ECO:0000313" key="2">
    <source>
        <dbReference type="Proteomes" id="UP000325081"/>
    </source>
</evidence>
<evidence type="ECO:0000313" key="1">
    <source>
        <dbReference type="EMBL" id="GER27537.1"/>
    </source>
</evidence>
<reference evidence="2" key="1">
    <citation type="journal article" date="2019" name="Curr. Biol.">
        <title>Genome Sequence of Striga asiatica Provides Insight into the Evolution of Plant Parasitism.</title>
        <authorList>
            <person name="Yoshida S."/>
            <person name="Kim S."/>
            <person name="Wafula E.K."/>
            <person name="Tanskanen J."/>
            <person name="Kim Y.M."/>
            <person name="Honaas L."/>
            <person name="Yang Z."/>
            <person name="Spallek T."/>
            <person name="Conn C.E."/>
            <person name="Ichihashi Y."/>
            <person name="Cheong K."/>
            <person name="Cui S."/>
            <person name="Der J.P."/>
            <person name="Gundlach H."/>
            <person name="Jiao Y."/>
            <person name="Hori C."/>
            <person name="Ishida J.K."/>
            <person name="Kasahara H."/>
            <person name="Kiba T."/>
            <person name="Kim M.S."/>
            <person name="Koo N."/>
            <person name="Laohavisit A."/>
            <person name="Lee Y.H."/>
            <person name="Lumba S."/>
            <person name="McCourt P."/>
            <person name="Mortimer J.C."/>
            <person name="Mutuku J.M."/>
            <person name="Nomura T."/>
            <person name="Sasaki-Sekimoto Y."/>
            <person name="Seto Y."/>
            <person name="Wang Y."/>
            <person name="Wakatake T."/>
            <person name="Sakakibara H."/>
            <person name="Demura T."/>
            <person name="Yamaguchi S."/>
            <person name="Yoneyama K."/>
            <person name="Manabe R.I."/>
            <person name="Nelson D.C."/>
            <person name="Schulman A.H."/>
            <person name="Timko M.P."/>
            <person name="dePamphilis C.W."/>
            <person name="Choi D."/>
            <person name="Shirasu K."/>
        </authorList>
    </citation>
    <scope>NUCLEOTIDE SEQUENCE [LARGE SCALE GENOMIC DNA]</scope>
    <source>
        <strain evidence="2">cv. UVA1</strain>
    </source>
</reference>
<sequence>MNSGREGSPVRLPGGFWTDSTRTMAGAALPPMLSWISRVASLLYPTINLHGHDVGVNAGTNGQVVIGFATPGFKPRRQPGLTKVNSVGVRENLSNPELRILELWALEKIV</sequence>
<dbReference type="EMBL" id="BKCP01002002">
    <property type="protein sequence ID" value="GER27537.1"/>
    <property type="molecule type" value="Genomic_DNA"/>
</dbReference>
<dbReference type="OrthoDB" id="25503at2759"/>
<keyword evidence="2" id="KW-1185">Reference proteome</keyword>
<accession>A0A5A7P4J5</accession>
<comment type="caution">
    <text evidence="1">The sequence shown here is derived from an EMBL/GenBank/DDBJ whole genome shotgun (WGS) entry which is preliminary data.</text>
</comment>
<keyword evidence="1" id="KW-0675">Receptor</keyword>
<protein>
    <submittedName>
        <fullName evidence="1">SPla/RYanodine receptor (SPRY) domain-containing protein</fullName>
    </submittedName>
</protein>
<proteinExistence type="predicted"/>